<keyword evidence="2" id="KW-1185">Reference proteome</keyword>
<evidence type="ECO:0000313" key="2">
    <source>
        <dbReference type="Proteomes" id="UP000828941"/>
    </source>
</evidence>
<dbReference type="Proteomes" id="UP000828941">
    <property type="component" value="Chromosome 4"/>
</dbReference>
<reference evidence="1 2" key="1">
    <citation type="journal article" date="2022" name="DNA Res.">
        <title>Chromosomal-level genome assembly of the orchid tree Bauhinia variegata (Leguminosae; Cercidoideae) supports the allotetraploid origin hypothesis of Bauhinia.</title>
        <authorList>
            <person name="Zhong Y."/>
            <person name="Chen Y."/>
            <person name="Zheng D."/>
            <person name="Pang J."/>
            <person name="Liu Y."/>
            <person name="Luo S."/>
            <person name="Meng S."/>
            <person name="Qian L."/>
            <person name="Wei D."/>
            <person name="Dai S."/>
            <person name="Zhou R."/>
        </authorList>
    </citation>
    <scope>NUCLEOTIDE SEQUENCE [LARGE SCALE GENOMIC DNA]</scope>
    <source>
        <strain evidence="1">BV-YZ2020</strain>
    </source>
</reference>
<comment type="caution">
    <text evidence="1">The sequence shown here is derived from an EMBL/GenBank/DDBJ whole genome shotgun (WGS) entry which is preliminary data.</text>
</comment>
<sequence length="74" mass="8418">MQIIRKPSLYGFEETSVACCATGMFEMGYTCNRGQIFSCTDANKYVFWDSFHPTEKTNQIIANHVVNNVLAKFV</sequence>
<organism evidence="1 2">
    <name type="scientific">Bauhinia variegata</name>
    <name type="common">Purple orchid tree</name>
    <name type="synonym">Phanera variegata</name>
    <dbReference type="NCBI Taxonomy" id="167791"/>
    <lineage>
        <taxon>Eukaryota</taxon>
        <taxon>Viridiplantae</taxon>
        <taxon>Streptophyta</taxon>
        <taxon>Embryophyta</taxon>
        <taxon>Tracheophyta</taxon>
        <taxon>Spermatophyta</taxon>
        <taxon>Magnoliopsida</taxon>
        <taxon>eudicotyledons</taxon>
        <taxon>Gunneridae</taxon>
        <taxon>Pentapetalae</taxon>
        <taxon>rosids</taxon>
        <taxon>fabids</taxon>
        <taxon>Fabales</taxon>
        <taxon>Fabaceae</taxon>
        <taxon>Cercidoideae</taxon>
        <taxon>Cercideae</taxon>
        <taxon>Bauhiniinae</taxon>
        <taxon>Bauhinia</taxon>
    </lineage>
</organism>
<gene>
    <name evidence="1" type="ORF">L6164_007481</name>
</gene>
<dbReference type="EMBL" id="CM039429">
    <property type="protein sequence ID" value="KAI4346599.1"/>
    <property type="molecule type" value="Genomic_DNA"/>
</dbReference>
<protein>
    <submittedName>
        <fullName evidence="1">Uncharacterized protein</fullName>
    </submittedName>
</protein>
<evidence type="ECO:0000313" key="1">
    <source>
        <dbReference type="EMBL" id="KAI4346599.1"/>
    </source>
</evidence>
<name>A0ACB9PF58_BAUVA</name>
<accession>A0ACB9PF58</accession>
<proteinExistence type="predicted"/>